<dbReference type="AlphaFoldDB" id="A0AA96JXG6"/>
<evidence type="ECO:0000313" key="11">
    <source>
        <dbReference type="EMBL" id="WNM63195.1"/>
    </source>
</evidence>
<dbReference type="GO" id="GO:0072344">
    <property type="term" value="P:rescue of stalled ribosome"/>
    <property type="evidence" value="ECO:0007669"/>
    <property type="project" value="UniProtKB-UniRule"/>
</dbReference>
<comment type="function">
    <text evidence="7">Acts as a ribosome collision sensor, splitting the ribosome into its 2 subunits. Detects stalled/collided 70S ribosomes which it binds and splits by an ATP-hydrolysis driven conformational change. Acts upstream of the ribosome quality control system (RQC), a ribosome-associated complex that mediates the extraction of incompletely synthesized nascent chains from stalled ribosomes and their subsequent degradation. Probably generates substrates for RQC.</text>
</comment>
<dbReference type="KEGG" id="nneo:PQG83_05435"/>
<dbReference type="InterPro" id="IPR045076">
    <property type="entry name" value="MutS"/>
</dbReference>
<comment type="function">
    <text evidence="7">Endonuclease that is involved in the suppression of homologous recombination and thus may have a key role in the control of bacterial genetic diversity.</text>
</comment>
<dbReference type="EC" id="3.1.-.-" evidence="7"/>
<sequence length="803" mass="89047">MVQHTEQVLEWPVLIDCLANEAASTMGAARCRALVFAADLQTARIQQQETTEMVDILEGTHPLPSMVFPDIRNVLARAEKEGVLDGTDLRDIALVIGLGHTIRHHLEIHGSSFPMIRARCEKLQELMWIKEVIDSCIDPNGHLRESASPELYQLTQKRQGLRHTMRRQLEGMLASQEYEDLLQGHYFAERENRYVIPVKAERQHAIDGIVHDISGSGATVFIEPRHLIELNNSIKFADLQVAQEERHILQDLSSRVAGHVRAIRENLSCLADVDCLTAKARLSIKTQGSPIHLTQEHCIDLQQARHPLLALNKEHVIPNSIRIEGDTTVLVISGPNAGGKTVSLKLVGLFAMMVKVGLHPTCGPDSKMALFGRVFADIGDSQDLSKDVSSFSGHILNMIALLKNIGSPAKPASRDILVLLDEVGSSTDPIEGAALAEALLTRLCEFGCTIIATTHYPTLKTLAFRNPHVRNASQEFDTVTLAPTYRLIDGIPGGSSALEIAERLGLDSTIIQSAQLLIQRQDYDLDAIFRALQNTHTRLERECEQAKHLRQEAQHLFDEAEITRNQLRAQEREDRQRYRKQWQQEFSKAQRQLNQIINDLKTDKTLSKVRSIQQTIGSVNQEMLSRLPNNPLESSEPPHEGDLVEIDPLGTIGILQESLEGKKQVSIRVGTQTIKTAPSAVRRATASSSNKSLSGPQQLSRKRSLSPISTETSRPSSHQVTGQYQQELCIRGFRLDDAMEMTLAALDHALVTQAKYLKVIHGQGSGALKTGIRTFCQSSPYIQSFRSGDPAEGGDGVTVIELR</sequence>
<evidence type="ECO:0000256" key="8">
    <source>
        <dbReference type="SAM" id="Coils"/>
    </source>
</evidence>
<accession>A0AA96JXG6</accession>
<keyword evidence="2 7" id="KW-0547">Nucleotide-binding</keyword>
<feature type="binding site" evidence="7">
    <location>
        <begin position="334"/>
        <end position="341"/>
    </location>
    <ligand>
        <name>ATP</name>
        <dbReference type="ChEBI" id="CHEBI:30616"/>
    </ligand>
</feature>
<dbReference type="HAMAP" id="MF_00092">
    <property type="entry name" value="MutS2"/>
    <property type="match status" value="1"/>
</dbReference>
<proteinExistence type="inferred from homology"/>
<dbReference type="PANTHER" id="PTHR48466:SF2">
    <property type="entry name" value="OS10G0509000 PROTEIN"/>
    <property type="match status" value="1"/>
</dbReference>
<evidence type="ECO:0000256" key="6">
    <source>
        <dbReference type="ARBA" id="ARBA00023125"/>
    </source>
</evidence>
<keyword evidence="1 7" id="KW-0699">rRNA-binding</keyword>
<evidence type="ECO:0000256" key="2">
    <source>
        <dbReference type="ARBA" id="ARBA00022741"/>
    </source>
</evidence>
<evidence type="ECO:0000256" key="7">
    <source>
        <dbReference type="HAMAP-Rule" id="MF_00092"/>
    </source>
</evidence>
<keyword evidence="12" id="KW-1185">Reference proteome</keyword>
<dbReference type="PANTHER" id="PTHR48466">
    <property type="entry name" value="OS10G0509000 PROTEIN-RELATED"/>
    <property type="match status" value="1"/>
</dbReference>
<gene>
    <name evidence="7" type="primary">mutS2</name>
    <name evidence="7" type="synonym">rqcU</name>
    <name evidence="11" type="ORF">PQG83_05435</name>
</gene>
<keyword evidence="8" id="KW-0175">Coiled coil</keyword>
<dbReference type="InterPro" id="IPR027417">
    <property type="entry name" value="P-loop_NTPase"/>
</dbReference>
<dbReference type="InterPro" id="IPR036063">
    <property type="entry name" value="Smr_dom_sf"/>
</dbReference>
<dbReference type="FunFam" id="3.40.50.300:FF:000830">
    <property type="entry name" value="Endonuclease MutS2"/>
    <property type="match status" value="1"/>
</dbReference>
<dbReference type="SMART" id="SM00533">
    <property type="entry name" value="MUTSd"/>
    <property type="match status" value="1"/>
</dbReference>
<evidence type="ECO:0000256" key="9">
    <source>
        <dbReference type="SAM" id="MobiDB-lite"/>
    </source>
</evidence>
<dbReference type="Gene3D" id="3.30.1370.110">
    <property type="match status" value="1"/>
</dbReference>
<keyword evidence="3 7" id="KW-0378">Hydrolase</keyword>
<dbReference type="EMBL" id="CP116968">
    <property type="protein sequence ID" value="WNM63195.1"/>
    <property type="molecule type" value="Genomic_DNA"/>
</dbReference>
<keyword evidence="7" id="KW-0540">Nuclease</keyword>
<dbReference type="Proteomes" id="UP001302494">
    <property type="component" value="Chromosome"/>
</dbReference>
<feature type="compositionally biased region" description="Polar residues" evidence="9">
    <location>
        <begin position="685"/>
        <end position="699"/>
    </location>
</feature>
<keyword evidence="4 7" id="KW-0067">ATP-binding</keyword>
<dbReference type="InterPro" id="IPR000432">
    <property type="entry name" value="DNA_mismatch_repair_MutS_C"/>
</dbReference>
<comment type="similarity">
    <text evidence="7">Belongs to the DNA mismatch repair MutS family. MutS2 subfamily.</text>
</comment>
<keyword evidence="7" id="KW-0255">Endonuclease</keyword>
<dbReference type="Gene3D" id="1.10.1420.10">
    <property type="match status" value="2"/>
</dbReference>
<feature type="compositionally biased region" description="Polar residues" evidence="9">
    <location>
        <begin position="706"/>
        <end position="721"/>
    </location>
</feature>
<dbReference type="GO" id="GO:0045910">
    <property type="term" value="P:negative regulation of DNA recombination"/>
    <property type="evidence" value="ECO:0007669"/>
    <property type="project" value="InterPro"/>
</dbReference>
<dbReference type="GO" id="GO:0004519">
    <property type="term" value="F:endonuclease activity"/>
    <property type="evidence" value="ECO:0007669"/>
    <property type="project" value="UniProtKB-UniRule"/>
</dbReference>
<dbReference type="SUPFAM" id="SSF48334">
    <property type="entry name" value="DNA repair protein MutS, domain III"/>
    <property type="match status" value="1"/>
</dbReference>
<feature type="compositionally biased region" description="Polar residues" evidence="9">
    <location>
        <begin position="620"/>
        <end position="633"/>
    </location>
</feature>
<protein>
    <recommendedName>
        <fullName evidence="7">Endonuclease MutS2</fullName>
        <ecNumber evidence="7">3.1.-.-</ecNumber>
    </recommendedName>
    <alternativeName>
        <fullName evidence="7">Ribosome-associated protein quality control-upstream factor</fullName>
        <shortName evidence="7">RQC-upstream factor</shortName>
        <shortName evidence="7">RqcU</shortName>
        <ecNumber evidence="7">3.6.4.-</ecNumber>
    </alternativeName>
</protein>
<dbReference type="GO" id="GO:0019843">
    <property type="term" value="F:rRNA binding"/>
    <property type="evidence" value="ECO:0007669"/>
    <property type="project" value="UniProtKB-UniRule"/>
</dbReference>
<dbReference type="PROSITE" id="PS50828">
    <property type="entry name" value="SMR"/>
    <property type="match status" value="1"/>
</dbReference>
<dbReference type="SMART" id="SM00534">
    <property type="entry name" value="MUTSac"/>
    <property type="match status" value="1"/>
</dbReference>
<comment type="subunit">
    <text evidence="7">Homodimer. Binds to stalled ribosomes, contacting rRNA.</text>
</comment>
<name>A0AA96JXG6_9BACT</name>
<dbReference type="Gene3D" id="3.40.50.300">
    <property type="entry name" value="P-loop containing nucleotide triphosphate hydrolases"/>
    <property type="match status" value="1"/>
</dbReference>
<dbReference type="NCBIfam" id="TIGR01069">
    <property type="entry name" value="mutS2"/>
    <property type="match status" value="1"/>
</dbReference>
<keyword evidence="6 7" id="KW-0238">DNA-binding</keyword>
<evidence type="ECO:0000256" key="3">
    <source>
        <dbReference type="ARBA" id="ARBA00022801"/>
    </source>
</evidence>
<dbReference type="Pfam" id="PF00488">
    <property type="entry name" value="MutS_V"/>
    <property type="match status" value="1"/>
</dbReference>
<feature type="region of interest" description="Disordered" evidence="9">
    <location>
        <begin position="677"/>
        <end position="721"/>
    </location>
</feature>
<evidence type="ECO:0000256" key="5">
    <source>
        <dbReference type="ARBA" id="ARBA00022884"/>
    </source>
</evidence>
<dbReference type="EC" id="3.6.4.-" evidence="7"/>
<dbReference type="GO" id="GO:0140664">
    <property type="term" value="F:ATP-dependent DNA damage sensor activity"/>
    <property type="evidence" value="ECO:0007669"/>
    <property type="project" value="InterPro"/>
</dbReference>
<dbReference type="GO" id="GO:0016887">
    <property type="term" value="F:ATP hydrolysis activity"/>
    <property type="evidence" value="ECO:0007669"/>
    <property type="project" value="InterPro"/>
</dbReference>
<organism evidence="11 12">
    <name type="scientific">Candidatus Nitrospira neomarina</name>
    <dbReference type="NCBI Taxonomy" id="3020899"/>
    <lineage>
        <taxon>Bacteria</taxon>
        <taxon>Pseudomonadati</taxon>
        <taxon>Nitrospirota</taxon>
        <taxon>Nitrospiria</taxon>
        <taxon>Nitrospirales</taxon>
        <taxon>Nitrospiraceae</taxon>
        <taxon>Nitrospira</taxon>
    </lineage>
</organism>
<dbReference type="GO" id="GO:0043023">
    <property type="term" value="F:ribosomal large subunit binding"/>
    <property type="evidence" value="ECO:0007669"/>
    <property type="project" value="UniProtKB-UniRule"/>
</dbReference>
<dbReference type="GO" id="GO:0030983">
    <property type="term" value="F:mismatched DNA binding"/>
    <property type="evidence" value="ECO:0007669"/>
    <property type="project" value="InterPro"/>
</dbReference>
<dbReference type="GO" id="GO:0006298">
    <property type="term" value="P:mismatch repair"/>
    <property type="evidence" value="ECO:0007669"/>
    <property type="project" value="InterPro"/>
</dbReference>
<dbReference type="PIRSF" id="PIRSF005814">
    <property type="entry name" value="MutS_YshD"/>
    <property type="match status" value="1"/>
</dbReference>
<dbReference type="Pfam" id="PF01713">
    <property type="entry name" value="Smr"/>
    <property type="match status" value="1"/>
</dbReference>
<dbReference type="InterPro" id="IPR005747">
    <property type="entry name" value="MutS2"/>
</dbReference>
<evidence type="ECO:0000256" key="1">
    <source>
        <dbReference type="ARBA" id="ARBA00022730"/>
    </source>
</evidence>
<dbReference type="InterPro" id="IPR007696">
    <property type="entry name" value="DNA_mismatch_repair_MutS_core"/>
</dbReference>
<evidence type="ECO:0000256" key="4">
    <source>
        <dbReference type="ARBA" id="ARBA00022840"/>
    </source>
</evidence>
<reference evidence="11 12" key="1">
    <citation type="submission" date="2023-01" db="EMBL/GenBank/DDBJ databases">
        <title>Cultivation and genomic characterization of new, ubiquitous marine nitrite-oxidizing bacteria from the Nitrospirales.</title>
        <authorList>
            <person name="Mueller A.J."/>
            <person name="Daebeler A."/>
            <person name="Herbold C.W."/>
            <person name="Kirkegaard R.H."/>
            <person name="Daims H."/>
        </authorList>
    </citation>
    <scope>NUCLEOTIDE SEQUENCE [LARGE SCALE GENOMIC DNA]</scope>
    <source>
        <strain evidence="11 12">DK</strain>
    </source>
</reference>
<dbReference type="InterPro" id="IPR002625">
    <property type="entry name" value="Smr_dom"/>
</dbReference>
<dbReference type="GO" id="GO:0005524">
    <property type="term" value="F:ATP binding"/>
    <property type="evidence" value="ECO:0007669"/>
    <property type="project" value="UniProtKB-UniRule"/>
</dbReference>
<dbReference type="SUPFAM" id="SSF52540">
    <property type="entry name" value="P-loop containing nucleoside triphosphate hydrolases"/>
    <property type="match status" value="1"/>
</dbReference>
<dbReference type="SMART" id="SM00463">
    <property type="entry name" value="SMR"/>
    <property type="match status" value="1"/>
</dbReference>
<feature type="coiled-coil region" evidence="8">
    <location>
        <begin position="529"/>
        <end position="599"/>
    </location>
</feature>
<keyword evidence="5 7" id="KW-0694">RNA-binding</keyword>
<dbReference type="RefSeq" id="WP_312747618.1">
    <property type="nucleotide sequence ID" value="NZ_CP116968.1"/>
</dbReference>
<evidence type="ECO:0000313" key="12">
    <source>
        <dbReference type="Proteomes" id="UP001302494"/>
    </source>
</evidence>
<evidence type="ECO:0000259" key="10">
    <source>
        <dbReference type="PROSITE" id="PS50828"/>
    </source>
</evidence>
<dbReference type="InterPro" id="IPR036187">
    <property type="entry name" value="DNA_mismatch_repair_MutS_sf"/>
</dbReference>
<feature type="region of interest" description="Disordered" evidence="9">
    <location>
        <begin position="620"/>
        <end position="644"/>
    </location>
</feature>
<feature type="domain" description="Smr" evidence="10">
    <location>
        <begin position="731"/>
        <end position="803"/>
    </location>
</feature>